<reference evidence="3" key="2">
    <citation type="submission" date="2024-04" db="EMBL/GenBank/DDBJ databases">
        <authorList>
            <person name="Chen Y."/>
            <person name="Shah S."/>
            <person name="Dougan E. K."/>
            <person name="Thang M."/>
            <person name="Chan C."/>
        </authorList>
    </citation>
    <scope>NUCLEOTIDE SEQUENCE [LARGE SCALE GENOMIC DNA]</scope>
</reference>
<gene>
    <name evidence="2" type="ORF">C1SCF055_LOCUS41515</name>
</gene>
<dbReference type="EMBL" id="CAMXCT030006603">
    <property type="protein sequence ID" value="CAL4804128.1"/>
    <property type="molecule type" value="Genomic_DNA"/>
</dbReference>
<proteinExistence type="predicted"/>
<keyword evidence="4" id="KW-1185">Reference proteome</keyword>
<dbReference type="Proteomes" id="UP001152797">
    <property type="component" value="Unassembled WGS sequence"/>
</dbReference>
<name>A0A9P1DWM3_9DINO</name>
<organism evidence="2">
    <name type="scientific">Cladocopium goreaui</name>
    <dbReference type="NCBI Taxonomy" id="2562237"/>
    <lineage>
        <taxon>Eukaryota</taxon>
        <taxon>Sar</taxon>
        <taxon>Alveolata</taxon>
        <taxon>Dinophyceae</taxon>
        <taxon>Suessiales</taxon>
        <taxon>Symbiodiniaceae</taxon>
        <taxon>Cladocopium</taxon>
    </lineage>
</organism>
<reference evidence="2" key="1">
    <citation type="submission" date="2022-10" db="EMBL/GenBank/DDBJ databases">
        <authorList>
            <person name="Chen Y."/>
            <person name="Dougan E. K."/>
            <person name="Chan C."/>
            <person name="Rhodes N."/>
            <person name="Thang M."/>
        </authorList>
    </citation>
    <scope>NUCLEOTIDE SEQUENCE</scope>
</reference>
<evidence type="ECO:0000313" key="2">
    <source>
        <dbReference type="EMBL" id="CAI4016816.1"/>
    </source>
</evidence>
<feature type="region of interest" description="Disordered" evidence="1">
    <location>
        <begin position="179"/>
        <end position="216"/>
    </location>
</feature>
<protein>
    <submittedName>
        <fullName evidence="2">Uncharacterized protein</fullName>
    </submittedName>
</protein>
<dbReference type="AlphaFoldDB" id="A0A9P1DWM3"/>
<comment type="caution">
    <text evidence="2">The sequence shown here is derived from an EMBL/GenBank/DDBJ whole genome shotgun (WGS) entry which is preliminary data.</text>
</comment>
<dbReference type="EMBL" id="CAMXCT020006603">
    <property type="protein sequence ID" value="CAL1170191.1"/>
    <property type="molecule type" value="Genomic_DNA"/>
</dbReference>
<evidence type="ECO:0000256" key="1">
    <source>
        <dbReference type="SAM" id="MobiDB-lite"/>
    </source>
</evidence>
<evidence type="ECO:0000313" key="3">
    <source>
        <dbReference type="EMBL" id="CAL1170191.1"/>
    </source>
</evidence>
<sequence length="216" mass="23711">MRDFLNATAFVGKDPAKAQHFVETVNRTADQGLEAIKKQQEVIPEQRKAVDSAMNARMAQLAPLCSRYMFARAELQGLSAAQCMAAQGRLNAEQLKDDGGPWGCVNMAKLNSGGDPSLPSKTCNWGYRSHNLKCSTRLDYLKDREPAPGEGEGLSMDDWVRRWCHPNFSLPARPLNADLAAGQHVNNEEAEMEAEALKPEGDNGADKVPPDVETEQ</sequence>
<evidence type="ECO:0000313" key="4">
    <source>
        <dbReference type="Proteomes" id="UP001152797"/>
    </source>
</evidence>
<feature type="compositionally biased region" description="Basic and acidic residues" evidence="1">
    <location>
        <begin position="195"/>
        <end position="210"/>
    </location>
</feature>
<accession>A0A9P1DWM3</accession>
<dbReference type="EMBL" id="CAMXCT010006603">
    <property type="protein sequence ID" value="CAI4016816.1"/>
    <property type="molecule type" value="Genomic_DNA"/>
</dbReference>